<sequence length="487" mass="56616">MPTMEEIPQDYKKIEKEDFERRVDLSTLSNEIETIGGDVQSTDPRDPQDVAEELGITIFDSIIYKLYERPCIKFVAGKIERDTTLALILEALLESVFQYRPSFDEYCKIHYEIVKRAWLHLQLTSLLLEKGSLFLTIDRFYGESHVQLLEKLTPIIKGHPPMKDILPKIEEESEAFSVRRALTILIGYLSGKDSILPFDDLMGRGGIFGIRTFRHFDSPNDMMLEPISLCGAFMEPYSYTLDASLPHQSLLAELFHDSSFKYVAQQIENDPRSARFANSVLRYFSKDFDEGNIPRCLHRNIFKFWGSEGIGEESSLFNLLKELSDGAEILRLKERLTRVREDSFWKVIDIRKSDFSLKMRFSLGILIGYWSTPDLTKIVMHLHKYNLEKPLKDLEDVEIISYWADWSHDLKGLKNVLVREYEENSLDFELRVAEIEHQQILIASKAVDCGYDDTSAIFTAIMKGRRCIWINIRWYFKIPGRLENIVC</sequence>
<evidence type="ECO:0000313" key="1">
    <source>
        <dbReference type="EMBL" id="KAL3648978.1"/>
    </source>
</evidence>
<proteinExistence type="predicted"/>
<reference evidence="2" key="1">
    <citation type="journal article" date="2024" name="IScience">
        <title>Strigolactones Initiate the Formation of Haustorium-like Structures in Castilleja.</title>
        <authorList>
            <person name="Buerger M."/>
            <person name="Peterson D."/>
            <person name="Chory J."/>
        </authorList>
    </citation>
    <scope>NUCLEOTIDE SEQUENCE [LARGE SCALE GENOMIC DNA]</scope>
</reference>
<evidence type="ECO:0000313" key="2">
    <source>
        <dbReference type="Proteomes" id="UP001632038"/>
    </source>
</evidence>
<name>A0ABD3E3K8_9LAMI</name>
<gene>
    <name evidence="1" type="ORF">CASFOL_005381</name>
</gene>
<accession>A0ABD3E3K8</accession>
<protein>
    <submittedName>
        <fullName evidence="1">Uncharacterized protein</fullName>
    </submittedName>
</protein>
<dbReference type="Proteomes" id="UP001632038">
    <property type="component" value="Unassembled WGS sequence"/>
</dbReference>
<keyword evidence="2" id="KW-1185">Reference proteome</keyword>
<dbReference type="EMBL" id="JAVIJP010000007">
    <property type="protein sequence ID" value="KAL3648978.1"/>
    <property type="molecule type" value="Genomic_DNA"/>
</dbReference>
<comment type="caution">
    <text evidence="1">The sequence shown here is derived from an EMBL/GenBank/DDBJ whole genome shotgun (WGS) entry which is preliminary data.</text>
</comment>
<organism evidence="1 2">
    <name type="scientific">Castilleja foliolosa</name>
    <dbReference type="NCBI Taxonomy" id="1961234"/>
    <lineage>
        <taxon>Eukaryota</taxon>
        <taxon>Viridiplantae</taxon>
        <taxon>Streptophyta</taxon>
        <taxon>Embryophyta</taxon>
        <taxon>Tracheophyta</taxon>
        <taxon>Spermatophyta</taxon>
        <taxon>Magnoliopsida</taxon>
        <taxon>eudicotyledons</taxon>
        <taxon>Gunneridae</taxon>
        <taxon>Pentapetalae</taxon>
        <taxon>asterids</taxon>
        <taxon>lamiids</taxon>
        <taxon>Lamiales</taxon>
        <taxon>Orobanchaceae</taxon>
        <taxon>Pedicularideae</taxon>
        <taxon>Castillejinae</taxon>
        <taxon>Castilleja</taxon>
    </lineage>
</organism>
<dbReference type="AlphaFoldDB" id="A0ABD3E3K8"/>